<accession>A0A101SY52</accession>
<proteinExistence type="predicted"/>
<comment type="caution">
    <text evidence="2">The sequence shown here is derived from an EMBL/GenBank/DDBJ whole genome shotgun (WGS) entry which is preliminary data.</text>
</comment>
<dbReference type="SUPFAM" id="SSF47413">
    <property type="entry name" value="lambda repressor-like DNA-binding domains"/>
    <property type="match status" value="1"/>
</dbReference>
<dbReference type="RefSeq" id="WP_055637948.1">
    <property type="nucleotide sequence ID" value="NZ_JBIRRP010000010.1"/>
</dbReference>
<dbReference type="EMBL" id="LMWW01000032">
    <property type="protein sequence ID" value="KUN82310.1"/>
    <property type="molecule type" value="Genomic_DNA"/>
</dbReference>
<dbReference type="InterPro" id="IPR001387">
    <property type="entry name" value="Cro/C1-type_HTH"/>
</dbReference>
<dbReference type="OrthoDB" id="3462393at2"/>
<dbReference type="Gene3D" id="1.10.260.40">
    <property type="entry name" value="lambda repressor-like DNA-binding domains"/>
    <property type="match status" value="1"/>
</dbReference>
<feature type="domain" description="HTH cro/C1-type" evidence="1">
    <location>
        <begin position="18"/>
        <end position="73"/>
    </location>
</feature>
<evidence type="ECO:0000313" key="2">
    <source>
        <dbReference type="EMBL" id="KUN82310.1"/>
    </source>
</evidence>
<dbReference type="Proteomes" id="UP000052982">
    <property type="component" value="Unassembled WGS sequence"/>
</dbReference>
<dbReference type="Pfam" id="PF13560">
    <property type="entry name" value="HTH_31"/>
    <property type="match status" value="1"/>
</dbReference>
<dbReference type="InterPro" id="IPR043917">
    <property type="entry name" value="DUF5753"/>
</dbReference>
<dbReference type="PROSITE" id="PS50943">
    <property type="entry name" value="HTH_CROC1"/>
    <property type="match status" value="1"/>
</dbReference>
<dbReference type="STRING" id="1943.AQJ64_19695"/>
<protein>
    <recommendedName>
        <fullName evidence="1">HTH cro/C1-type domain-containing protein</fullName>
    </recommendedName>
</protein>
<dbReference type="InterPro" id="IPR010982">
    <property type="entry name" value="Lambda_DNA-bd_dom_sf"/>
</dbReference>
<keyword evidence="3" id="KW-1185">Reference proteome</keyword>
<dbReference type="GO" id="GO:0003677">
    <property type="term" value="F:DNA binding"/>
    <property type="evidence" value="ECO:0007669"/>
    <property type="project" value="InterPro"/>
</dbReference>
<gene>
    <name evidence="2" type="ORF">AQJ64_19695</name>
</gene>
<dbReference type="Pfam" id="PF19054">
    <property type="entry name" value="DUF5753"/>
    <property type="match status" value="1"/>
</dbReference>
<evidence type="ECO:0000313" key="3">
    <source>
        <dbReference type="Proteomes" id="UP000052982"/>
    </source>
</evidence>
<sequence>MPPRTNPSERQRRLGVELRKLRVRAGLSGDVAAEVIEAERTRISHIESGRVDVPRNGLYRLLRAYGCPEGAYFESLMEMAHESGRGWWGEYSDTIGPAARDLAELESRTTVLRTHEPMLIPGMLQTEDYARAVLATTESDAERASRYTQFRLARQRVLTGGSPLTYHAVIHETALHTRVGGPAVMRRQLLRLIEVSRLPHVTVQIFPFEAGNYAAHTQSFVLYGASAPELDTVYLEHPTQSLFLRDGNQLDEYAKMFERLSELALPPVDPESAPESHESRDSLSLVQHVMYTL</sequence>
<dbReference type="CDD" id="cd00093">
    <property type="entry name" value="HTH_XRE"/>
    <property type="match status" value="1"/>
</dbReference>
<dbReference type="SMART" id="SM00530">
    <property type="entry name" value="HTH_XRE"/>
    <property type="match status" value="1"/>
</dbReference>
<dbReference type="AlphaFoldDB" id="A0A101SY52"/>
<reference evidence="2 3" key="1">
    <citation type="submission" date="2015-10" db="EMBL/GenBank/DDBJ databases">
        <title>Draft genome sequence of Streptomyces griseoruber DSM 40281, type strain for the species Streptomyces griseoruber.</title>
        <authorList>
            <person name="Ruckert C."/>
            <person name="Winkler A."/>
            <person name="Kalinowski J."/>
            <person name="Kampfer P."/>
            <person name="Glaeser S."/>
        </authorList>
    </citation>
    <scope>NUCLEOTIDE SEQUENCE [LARGE SCALE GENOMIC DNA]</scope>
    <source>
        <strain evidence="2 3">DSM 40281</strain>
    </source>
</reference>
<evidence type="ECO:0000259" key="1">
    <source>
        <dbReference type="PROSITE" id="PS50943"/>
    </source>
</evidence>
<name>A0A101SY52_9ACTN</name>
<organism evidence="2 3">
    <name type="scientific">Streptomyces griseoruber</name>
    <dbReference type="NCBI Taxonomy" id="1943"/>
    <lineage>
        <taxon>Bacteria</taxon>
        <taxon>Bacillati</taxon>
        <taxon>Actinomycetota</taxon>
        <taxon>Actinomycetes</taxon>
        <taxon>Kitasatosporales</taxon>
        <taxon>Streptomycetaceae</taxon>
        <taxon>Streptomyces</taxon>
    </lineage>
</organism>